<reference evidence="1 2" key="1">
    <citation type="journal article" date="2018" name="Microb. Genom.">
        <title>Expanding an expanded genome: long-read sequencing of Trypanosoma cruzi.</title>
        <authorList>
            <person name="Berna L."/>
            <person name="Rodriguez M."/>
            <person name="Chiribao M.L."/>
            <person name="Parodi-Talice A."/>
            <person name="Pita S."/>
            <person name="Rijo G."/>
            <person name="Alvarez-Valin F."/>
            <person name="Robello C."/>
        </authorList>
    </citation>
    <scope>NUCLEOTIDE SEQUENCE [LARGE SCALE GENOMIC DNA]</scope>
    <source>
        <strain evidence="1 2">Dm28c</strain>
    </source>
</reference>
<dbReference type="VEuPathDB" id="TriTrypDB:TcYC6_0014110"/>
<dbReference type="VEuPathDB" id="TriTrypDB:Tc_MARK_1336"/>
<dbReference type="EMBL" id="PRFA01000006">
    <property type="protein sequence ID" value="PWV00688.1"/>
    <property type="molecule type" value="Genomic_DNA"/>
</dbReference>
<sequence>MSSLAQSRLWRNKSAWIWTVDKATLHAIDFLAYRLGLFHPPPGGTVCGAATLARSKCDRLNILSERSSIHSSFFPVVRKQQTSCGEIHFFSSLDTMKRMMREWERRQRKRARDEEEMAIKEEAEVAAKLQHPEFLFSDEDSVLLRFGMGSFASPTAPGFSGLFRQHWKDFIVTEMVTDAAGLATAIPENMIGLYLPCHPRCSTSLKHVKNGGKTVMLI</sequence>
<accession>A0A2V2VW85</accession>
<name>A0A2V2VW85_TRYCR</name>
<dbReference type="VEuPathDB" id="TriTrypDB:C4B63_6g439"/>
<dbReference type="VEuPathDB" id="TriTrypDB:BCY84_15815"/>
<dbReference type="AlphaFoldDB" id="A0A2V2VW85"/>
<dbReference type="Proteomes" id="UP000246121">
    <property type="component" value="Unassembled WGS sequence"/>
</dbReference>
<organism evidence="1 2">
    <name type="scientific">Trypanosoma cruzi</name>
    <dbReference type="NCBI Taxonomy" id="5693"/>
    <lineage>
        <taxon>Eukaryota</taxon>
        <taxon>Discoba</taxon>
        <taxon>Euglenozoa</taxon>
        <taxon>Kinetoplastea</taxon>
        <taxon>Metakinetoplastina</taxon>
        <taxon>Trypanosomatida</taxon>
        <taxon>Trypanosomatidae</taxon>
        <taxon>Trypanosoma</taxon>
        <taxon>Schizotrypanum</taxon>
    </lineage>
</organism>
<dbReference type="VEuPathDB" id="TriTrypDB:TcBrA4_0078550"/>
<comment type="caution">
    <text evidence="1">The sequence shown here is derived from an EMBL/GenBank/DDBJ whole genome shotgun (WGS) entry which is preliminary data.</text>
</comment>
<dbReference type="VEuPathDB" id="TriTrypDB:TcG_04778"/>
<dbReference type="VEuPathDB" id="TriTrypDB:C3747_100g76"/>
<evidence type="ECO:0000313" key="1">
    <source>
        <dbReference type="EMBL" id="PWV00688.1"/>
    </source>
</evidence>
<dbReference type="VEuPathDB" id="TriTrypDB:TCSYLVIO_002600"/>
<dbReference type="VEuPathDB" id="TriTrypDB:ECC02_006303"/>
<evidence type="ECO:0000313" key="2">
    <source>
        <dbReference type="Proteomes" id="UP000246121"/>
    </source>
</evidence>
<gene>
    <name evidence="1" type="ORF">C4B63_6g439</name>
</gene>
<dbReference type="VEuPathDB" id="TriTrypDB:TcCL_NonESM02740"/>
<proteinExistence type="predicted"/>
<dbReference type="VEuPathDB" id="TriTrypDB:TCDM_07113"/>
<protein>
    <submittedName>
        <fullName evidence="1">Putative tRNA pseudouridine synthase</fullName>
    </submittedName>
</protein>